<proteinExistence type="predicted"/>
<dbReference type="Proteomes" id="UP000547510">
    <property type="component" value="Unassembled WGS sequence"/>
</dbReference>
<evidence type="ECO:0000313" key="3">
    <source>
        <dbReference type="Proteomes" id="UP000547510"/>
    </source>
</evidence>
<reference evidence="2 3" key="1">
    <citation type="submission" date="2020-08" db="EMBL/GenBank/DDBJ databases">
        <title>Genomic Encyclopedia of Type Strains, Phase III (KMG-III): the genomes of soil and plant-associated and newly described type strains.</title>
        <authorList>
            <person name="Whitman W."/>
        </authorList>
    </citation>
    <scope>NUCLEOTIDE SEQUENCE [LARGE SCALE GENOMIC DNA]</scope>
    <source>
        <strain evidence="2 3">CECT 8640</strain>
    </source>
</reference>
<dbReference type="InterPro" id="IPR013321">
    <property type="entry name" value="Arc_rbn_hlx_hlx"/>
</dbReference>
<organism evidence="2 3">
    <name type="scientific">Saccharothrix tamanrassetensis</name>
    <dbReference type="NCBI Taxonomy" id="1051531"/>
    <lineage>
        <taxon>Bacteria</taxon>
        <taxon>Bacillati</taxon>
        <taxon>Actinomycetota</taxon>
        <taxon>Actinomycetes</taxon>
        <taxon>Pseudonocardiales</taxon>
        <taxon>Pseudonocardiaceae</taxon>
        <taxon>Saccharothrix</taxon>
    </lineage>
</organism>
<dbReference type="InterPro" id="IPR053853">
    <property type="entry name" value="FitA-like_RHH"/>
</dbReference>
<protein>
    <submittedName>
        <fullName evidence="2">Plasmid stability protein</fullName>
    </submittedName>
</protein>
<comment type="caution">
    <text evidence="2">The sequence shown here is derived from an EMBL/GenBank/DDBJ whole genome shotgun (WGS) entry which is preliminary data.</text>
</comment>
<dbReference type="GO" id="GO:0006355">
    <property type="term" value="P:regulation of DNA-templated transcription"/>
    <property type="evidence" value="ECO:0007669"/>
    <property type="project" value="InterPro"/>
</dbReference>
<gene>
    <name evidence="2" type="ORF">FHS29_000798</name>
</gene>
<name>A0A841CDI1_9PSEU</name>
<keyword evidence="3" id="KW-1185">Reference proteome</keyword>
<dbReference type="SUPFAM" id="SSF47598">
    <property type="entry name" value="Ribbon-helix-helix"/>
    <property type="match status" value="1"/>
</dbReference>
<sequence length="84" mass="9559">MSEERTTKPVHVRDVPEEVVAVLQARANAHGMSLTAYLRNMFVEAANKPSMAEWIESATDRDWGVDREVLDQAFREAREEADAR</sequence>
<dbReference type="Pfam" id="PF22513">
    <property type="entry name" value="FitA-like_RHH"/>
    <property type="match status" value="1"/>
</dbReference>
<accession>A0A841CDI1</accession>
<feature type="domain" description="Antitoxin FitA-like ribbon-helix-helix" evidence="1">
    <location>
        <begin position="10"/>
        <end position="45"/>
    </location>
</feature>
<dbReference type="InterPro" id="IPR010985">
    <property type="entry name" value="Ribbon_hlx_hlx"/>
</dbReference>
<dbReference type="RefSeq" id="WP_184688244.1">
    <property type="nucleotide sequence ID" value="NZ_JACHJN010000001.1"/>
</dbReference>
<dbReference type="AlphaFoldDB" id="A0A841CDI1"/>
<dbReference type="EMBL" id="JACHJN010000001">
    <property type="protein sequence ID" value="MBB5954228.1"/>
    <property type="molecule type" value="Genomic_DNA"/>
</dbReference>
<evidence type="ECO:0000259" key="1">
    <source>
        <dbReference type="Pfam" id="PF22513"/>
    </source>
</evidence>
<dbReference type="Gene3D" id="1.10.1220.10">
    <property type="entry name" value="Met repressor-like"/>
    <property type="match status" value="1"/>
</dbReference>
<evidence type="ECO:0000313" key="2">
    <source>
        <dbReference type="EMBL" id="MBB5954228.1"/>
    </source>
</evidence>